<organism evidence="3 4">
    <name type="scientific">Siphonobacter aquaeclarae</name>
    <dbReference type="NCBI Taxonomy" id="563176"/>
    <lineage>
        <taxon>Bacteria</taxon>
        <taxon>Pseudomonadati</taxon>
        <taxon>Bacteroidota</taxon>
        <taxon>Cytophagia</taxon>
        <taxon>Cytophagales</taxon>
        <taxon>Cytophagaceae</taxon>
        <taxon>Siphonobacter</taxon>
    </lineage>
</organism>
<dbReference type="SUPFAM" id="SSF55729">
    <property type="entry name" value="Acyl-CoA N-acyltransferases (Nat)"/>
    <property type="match status" value="1"/>
</dbReference>
<dbReference type="Pfam" id="PF00903">
    <property type="entry name" value="Glyoxalase"/>
    <property type="match status" value="1"/>
</dbReference>
<keyword evidence="4" id="KW-1185">Reference proteome</keyword>
<evidence type="ECO:0000259" key="1">
    <source>
        <dbReference type="PROSITE" id="PS51186"/>
    </source>
</evidence>
<dbReference type="STRING" id="563176.SAMN04488090_4848"/>
<dbReference type="CDD" id="cd04301">
    <property type="entry name" value="NAT_SF"/>
    <property type="match status" value="1"/>
</dbReference>
<dbReference type="InterPro" id="IPR004360">
    <property type="entry name" value="Glyas_Fos-R_dOase_dom"/>
</dbReference>
<dbReference type="PROSITE" id="PS51186">
    <property type="entry name" value="GNAT"/>
    <property type="match status" value="1"/>
</dbReference>
<gene>
    <name evidence="3" type="ORF">SAMN04488090_4848</name>
</gene>
<dbReference type="Gene3D" id="3.40.630.30">
    <property type="match status" value="1"/>
</dbReference>
<dbReference type="Gene3D" id="3.10.180.10">
    <property type="entry name" value="2,3-Dihydroxybiphenyl 1,2-Dioxygenase, domain 1"/>
    <property type="match status" value="1"/>
</dbReference>
<dbReference type="RefSeq" id="WP_093208860.1">
    <property type="nucleotide sequence ID" value="NZ_FNGS01000012.1"/>
</dbReference>
<sequence length="269" mass="30439">MQDPSPVIAEPVLAVPDVADAIRYWQDVIGFTDKWVWGEPPTLGAVSWLGVNVQFYRSETLAERSKGNSIWMRVRNIDELYARHQRNGAEIVAPLELLEYGMGQYTVRDLNGYYLHFASPWQPAETRIAQPTASFRVVRRSLTPEESFRIGNAVGWTKERNDAFAAKKREHEVFSLVAEADGTAIGSLAIIGDGLSFYYLKDVMVHPDWQRRGVGSALMQELTRWLDGEIPPQIMVGLYCADYMAPFYRRFGFSFAHGMIRHGNASSTD</sequence>
<dbReference type="GO" id="GO:0016747">
    <property type="term" value="F:acyltransferase activity, transferring groups other than amino-acyl groups"/>
    <property type="evidence" value="ECO:0007669"/>
    <property type="project" value="InterPro"/>
</dbReference>
<name>A0A1G9Y983_9BACT</name>
<dbReference type="Pfam" id="PF13508">
    <property type="entry name" value="Acetyltransf_7"/>
    <property type="match status" value="1"/>
</dbReference>
<evidence type="ECO:0000313" key="3">
    <source>
        <dbReference type="EMBL" id="SDN05041.1"/>
    </source>
</evidence>
<dbReference type="Proteomes" id="UP000198901">
    <property type="component" value="Unassembled WGS sequence"/>
</dbReference>
<dbReference type="SUPFAM" id="SSF54593">
    <property type="entry name" value="Glyoxalase/Bleomycin resistance protein/Dihydroxybiphenyl dioxygenase"/>
    <property type="match status" value="1"/>
</dbReference>
<dbReference type="OrthoDB" id="9798201at2"/>
<feature type="domain" description="N-acetyltransferase" evidence="1">
    <location>
        <begin position="137"/>
        <end position="269"/>
    </location>
</feature>
<evidence type="ECO:0000259" key="2">
    <source>
        <dbReference type="PROSITE" id="PS51819"/>
    </source>
</evidence>
<protein>
    <submittedName>
        <fullName evidence="3">Glyoxalase-like domain-containing protein</fullName>
    </submittedName>
</protein>
<proteinExistence type="predicted"/>
<dbReference type="InterPro" id="IPR000182">
    <property type="entry name" value="GNAT_dom"/>
</dbReference>
<dbReference type="InterPro" id="IPR029068">
    <property type="entry name" value="Glyas_Bleomycin-R_OHBP_Dase"/>
</dbReference>
<reference evidence="3 4" key="1">
    <citation type="submission" date="2016-10" db="EMBL/GenBank/DDBJ databases">
        <authorList>
            <person name="de Groot N.N."/>
        </authorList>
    </citation>
    <scope>NUCLEOTIDE SEQUENCE [LARGE SCALE GENOMIC DNA]</scope>
    <source>
        <strain evidence="3 4">DSM 21668</strain>
    </source>
</reference>
<dbReference type="InterPro" id="IPR016181">
    <property type="entry name" value="Acyl_CoA_acyltransferase"/>
</dbReference>
<feature type="domain" description="VOC" evidence="2">
    <location>
        <begin position="7"/>
        <end position="120"/>
    </location>
</feature>
<dbReference type="InterPro" id="IPR037523">
    <property type="entry name" value="VOC_core"/>
</dbReference>
<dbReference type="AlphaFoldDB" id="A0A1G9Y983"/>
<dbReference type="EMBL" id="FNGS01000012">
    <property type="protein sequence ID" value="SDN05041.1"/>
    <property type="molecule type" value="Genomic_DNA"/>
</dbReference>
<evidence type="ECO:0000313" key="4">
    <source>
        <dbReference type="Proteomes" id="UP000198901"/>
    </source>
</evidence>
<dbReference type="PROSITE" id="PS51819">
    <property type="entry name" value="VOC"/>
    <property type="match status" value="1"/>
</dbReference>
<accession>A0A1G9Y983</accession>